<reference evidence="2 3" key="1">
    <citation type="journal article" date="2014" name="Nat. Genet.">
        <title>Genome sequence of the hot pepper provides insights into the evolution of pungency in Capsicum species.</title>
        <authorList>
            <person name="Kim S."/>
            <person name="Park M."/>
            <person name="Yeom S.I."/>
            <person name="Kim Y.M."/>
            <person name="Lee J.M."/>
            <person name="Lee H.A."/>
            <person name="Seo E."/>
            <person name="Choi J."/>
            <person name="Cheong K."/>
            <person name="Kim K.T."/>
            <person name="Jung K."/>
            <person name="Lee G.W."/>
            <person name="Oh S.K."/>
            <person name="Bae C."/>
            <person name="Kim S.B."/>
            <person name="Lee H.Y."/>
            <person name="Kim S.Y."/>
            <person name="Kim M.S."/>
            <person name="Kang B.C."/>
            <person name="Jo Y.D."/>
            <person name="Yang H.B."/>
            <person name="Jeong H.J."/>
            <person name="Kang W.H."/>
            <person name="Kwon J.K."/>
            <person name="Shin C."/>
            <person name="Lim J.Y."/>
            <person name="Park J.H."/>
            <person name="Huh J.H."/>
            <person name="Kim J.S."/>
            <person name="Kim B.D."/>
            <person name="Cohen O."/>
            <person name="Paran I."/>
            <person name="Suh M.C."/>
            <person name="Lee S.B."/>
            <person name="Kim Y.K."/>
            <person name="Shin Y."/>
            <person name="Noh S.J."/>
            <person name="Park J."/>
            <person name="Seo Y.S."/>
            <person name="Kwon S.Y."/>
            <person name="Kim H.A."/>
            <person name="Park J.M."/>
            <person name="Kim H.J."/>
            <person name="Choi S.B."/>
            <person name="Bosland P.W."/>
            <person name="Reeves G."/>
            <person name="Jo S.H."/>
            <person name="Lee B.W."/>
            <person name="Cho H.T."/>
            <person name="Choi H.S."/>
            <person name="Lee M.S."/>
            <person name="Yu Y."/>
            <person name="Do Choi Y."/>
            <person name="Park B.S."/>
            <person name="van Deynze A."/>
            <person name="Ashrafi H."/>
            <person name="Hill T."/>
            <person name="Kim W.T."/>
            <person name="Pai H.S."/>
            <person name="Ahn H.K."/>
            <person name="Yeam I."/>
            <person name="Giovannoni J.J."/>
            <person name="Rose J.K."/>
            <person name="Sorensen I."/>
            <person name="Lee S.J."/>
            <person name="Kim R.W."/>
            <person name="Choi I.Y."/>
            <person name="Choi B.S."/>
            <person name="Lim J.S."/>
            <person name="Lee Y.H."/>
            <person name="Choi D."/>
        </authorList>
    </citation>
    <scope>NUCLEOTIDE SEQUENCE [LARGE SCALE GENOMIC DNA]</scope>
    <source>
        <strain evidence="3">cv. CM334</strain>
    </source>
</reference>
<accession>A0A2G2YR14</accession>
<dbReference type="EMBL" id="AYRZ02000009">
    <property type="protein sequence ID" value="PHT72179.1"/>
    <property type="molecule type" value="Genomic_DNA"/>
</dbReference>
<dbReference type="Gene3D" id="2.40.30.10">
    <property type="entry name" value="Translation factors"/>
    <property type="match status" value="1"/>
</dbReference>
<name>A0A2G2YR14_CAPAN</name>
<reference evidence="2 3" key="2">
    <citation type="journal article" date="2017" name="Genome Biol.">
        <title>New reference genome sequences of hot pepper reveal the massive evolution of plant disease-resistance genes by retroduplication.</title>
        <authorList>
            <person name="Kim S."/>
            <person name="Park J."/>
            <person name="Yeom S.I."/>
            <person name="Kim Y.M."/>
            <person name="Seo E."/>
            <person name="Kim K.T."/>
            <person name="Kim M.S."/>
            <person name="Lee J.M."/>
            <person name="Cheong K."/>
            <person name="Shin H.S."/>
            <person name="Kim S.B."/>
            <person name="Han K."/>
            <person name="Lee J."/>
            <person name="Park M."/>
            <person name="Lee H.A."/>
            <person name="Lee H.Y."/>
            <person name="Lee Y."/>
            <person name="Oh S."/>
            <person name="Lee J.H."/>
            <person name="Choi E."/>
            <person name="Choi E."/>
            <person name="Lee S.E."/>
            <person name="Jeon J."/>
            <person name="Kim H."/>
            <person name="Choi G."/>
            <person name="Song H."/>
            <person name="Lee J."/>
            <person name="Lee S.C."/>
            <person name="Kwon J.K."/>
            <person name="Lee H.Y."/>
            <person name="Koo N."/>
            <person name="Hong Y."/>
            <person name="Kim R.W."/>
            <person name="Kang W.H."/>
            <person name="Huh J.H."/>
            <person name="Kang B.C."/>
            <person name="Yang T.J."/>
            <person name="Lee Y.H."/>
            <person name="Bennetzen J.L."/>
            <person name="Choi D."/>
        </authorList>
    </citation>
    <scope>NUCLEOTIDE SEQUENCE [LARGE SCALE GENOMIC DNA]</scope>
    <source>
        <strain evidence="3">cv. CM334</strain>
    </source>
</reference>
<proteinExistence type="predicted"/>
<sequence length="291" mass="32847">MYQGGVGRDVPMGADTRAGYGQGGSADNGPGPKIEKVIKRGVALRLTEIFYEEHKQVFSTIQTFIGITKYQTIEVTGYHEKMPLQVQKDTDNAHNFIDQEVAKRSGCQANSIDEQFVPFCNKNASVRGQVFPIKAQVTTKVPAKVEKASKKQDKGVVVKKFRPKKPYIGRCLLNTRIIGDDAHRETWHMETEAKYMQYLSSITNKKILGVGPLELGIALEVGTKENLRLEREKIVKAIRNVILEKKGEELRVKSGELSEKIRKKDKNDIEEEVVEELQKLCLMKKNEQSVE</sequence>
<dbReference type="STRING" id="4072.A0A2G2YR14"/>
<dbReference type="GO" id="GO:0098807">
    <property type="term" value="C:chloroplast thylakoid membrane protein complex"/>
    <property type="evidence" value="ECO:0000318"/>
    <property type="project" value="GO_Central"/>
</dbReference>
<comment type="caution">
    <text evidence="2">The sequence shown here is derived from an EMBL/GenBank/DDBJ whole genome shotgun (WGS) entry which is preliminary data.</text>
</comment>
<evidence type="ECO:0000313" key="3">
    <source>
        <dbReference type="Proteomes" id="UP000222542"/>
    </source>
</evidence>
<protein>
    <submittedName>
        <fullName evidence="2">Uncharacterized protein</fullName>
    </submittedName>
</protein>
<dbReference type="AlphaFoldDB" id="A0A2G2YR14"/>
<keyword evidence="3" id="KW-1185">Reference proteome</keyword>
<evidence type="ECO:0000313" key="2">
    <source>
        <dbReference type="EMBL" id="PHT72179.1"/>
    </source>
</evidence>
<evidence type="ECO:0000256" key="1">
    <source>
        <dbReference type="SAM" id="MobiDB-lite"/>
    </source>
</evidence>
<gene>
    <name evidence="2" type="ORF">T459_22964</name>
</gene>
<dbReference type="Proteomes" id="UP000222542">
    <property type="component" value="Unassembled WGS sequence"/>
</dbReference>
<dbReference type="GO" id="GO:0022900">
    <property type="term" value="P:electron transport chain"/>
    <property type="evidence" value="ECO:0000318"/>
    <property type="project" value="GO_Central"/>
</dbReference>
<dbReference type="GO" id="GO:0009055">
    <property type="term" value="F:electron transfer activity"/>
    <property type="evidence" value="ECO:0000318"/>
    <property type="project" value="GO_Central"/>
</dbReference>
<organism evidence="2 3">
    <name type="scientific">Capsicum annuum</name>
    <name type="common">Capsicum pepper</name>
    <dbReference type="NCBI Taxonomy" id="4072"/>
    <lineage>
        <taxon>Eukaryota</taxon>
        <taxon>Viridiplantae</taxon>
        <taxon>Streptophyta</taxon>
        <taxon>Embryophyta</taxon>
        <taxon>Tracheophyta</taxon>
        <taxon>Spermatophyta</taxon>
        <taxon>Magnoliopsida</taxon>
        <taxon>eudicotyledons</taxon>
        <taxon>Gunneridae</taxon>
        <taxon>Pentapetalae</taxon>
        <taxon>asterids</taxon>
        <taxon>lamiids</taxon>
        <taxon>Solanales</taxon>
        <taxon>Solanaceae</taxon>
        <taxon>Solanoideae</taxon>
        <taxon>Capsiceae</taxon>
        <taxon>Capsicum</taxon>
    </lineage>
</organism>
<dbReference type="Gramene" id="PHT72179">
    <property type="protein sequence ID" value="PHT72179"/>
    <property type="gene ID" value="T459_22964"/>
</dbReference>
<feature type="region of interest" description="Disordered" evidence="1">
    <location>
        <begin position="1"/>
        <end position="32"/>
    </location>
</feature>